<dbReference type="InParanoid" id="T1HK33"/>
<accession>T1HK33</accession>
<keyword evidence="3" id="KW-1185">Reference proteome</keyword>
<dbReference type="VEuPathDB" id="VectorBase:RPRC004406"/>
<dbReference type="EMBL" id="ACPB03001090">
    <property type="status" value="NOT_ANNOTATED_CDS"/>
    <property type="molecule type" value="Genomic_DNA"/>
</dbReference>
<dbReference type="AlphaFoldDB" id="T1HK33"/>
<feature type="compositionally biased region" description="Basic residues" evidence="1">
    <location>
        <begin position="1"/>
        <end position="11"/>
    </location>
</feature>
<protein>
    <submittedName>
        <fullName evidence="2">Uncharacterized protein</fullName>
    </submittedName>
</protein>
<sequence length="143" mass="16350">MSAYTRRKAKTKYRDHLRLERASQEQSNGNNKISYDRVKLCRERKRMITAERINDGVSTSAAGAVEIMQVDDEIASTSTTDCIGIDCVRSSIMKTHWEVASARFTTTFVNNPFGHKCDVCDRLWFLRPLKLTKGKHLPLLNNI</sequence>
<proteinExistence type="predicted"/>
<dbReference type="HOGENOM" id="CLU_143918_0_0_1"/>
<evidence type="ECO:0000256" key="1">
    <source>
        <dbReference type="SAM" id="MobiDB-lite"/>
    </source>
</evidence>
<dbReference type="EnsemblMetazoa" id="RPRC004406-RA">
    <property type="protein sequence ID" value="RPRC004406-PA"/>
    <property type="gene ID" value="RPRC004406"/>
</dbReference>
<reference evidence="2" key="1">
    <citation type="submission" date="2015-05" db="UniProtKB">
        <authorList>
            <consortium name="EnsemblMetazoa"/>
        </authorList>
    </citation>
    <scope>IDENTIFICATION</scope>
</reference>
<feature type="compositionally biased region" description="Basic and acidic residues" evidence="1">
    <location>
        <begin position="12"/>
        <end position="23"/>
    </location>
</feature>
<evidence type="ECO:0000313" key="3">
    <source>
        <dbReference type="Proteomes" id="UP000015103"/>
    </source>
</evidence>
<feature type="region of interest" description="Disordered" evidence="1">
    <location>
        <begin position="1"/>
        <end position="29"/>
    </location>
</feature>
<name>T1HK33_RHOPR</name>
<dbReference type="eggNOG" id="ENOG502TBBF">
    <property type="taxonomic scope" value="Eukaryota"/>
</dbReference>
<evidence type="ECO:0000313" key="2">
    <source>
        <dbReference type="EnsemblMetazoa" id="RPRC004406-PA"/>
    </source>
</evidence>
<organism evidence="2 3">
    <name type="scientific">Rhodnius prolixus</name>
    <name type="common">Triatomid bug</name>
    <dbReference type="NCBI Taxonomy" id="13249"/>
    <lineage>
        <taxon>Eukaryota</taxon>
        <taxon>Metazoa</taxon>
        <taxon>Ecdysozoa</taxon>
        <taxon>Arthropoda</taxon>
        <taxon>Hexapoda</taxon>
        <taxon>Insecta</taxon>
        <taxon>Pterygota</taxon>
        <taxon>Neoptera</taxon>
        <taxon>Paraneoptera</taxon>
        <taxon>Hemiptera</taxon>
        <taxon>Heteroptera</taxon>
        <taxon>Panheteroptera</taxon>
        <taxon>Cimicomorpha</taxon>
        <taxon>Reduviidae</taxon>
        <taxon>Triatominae</taxon>
        <taxon>Rhodnius</taxon>
    </lineage>
</organism>
<dbReference type="Proteomes" id="UP000015103">
    <property type="component" value="Unassembled WGS sequence"/>
</dbReference>